<proteinExistence type="inferred from homology"/>
<dbReference type="PIRSF" id="PIRSF037677">
    <property type="entry name" value="DNA_mis_repair_Msh6"/>
    <property type="match status" value="1"/>
</dbReference>
<dbReference type="GO" id="GO:0005829">
    <property type="term" value="C:cytosol"/>
    <property type="evidence" value="ECO:0007669"/>
    <property type="project" value="TreeGrafter"/>
</dbReference>
<dbReference type="Gene3D" id="3.30.420.110">
    <property type="entry name" value="MutS, connector domain"/>
    <property type="match status" value="1"/>
</dbReference>
<dbReference type="InterPro" id="IPR027417">
    <property type="entry name" value="P-loop_NTPase"/>
</dbReference>
<dbReference type="InterPro" id="IPR000432">
    <property type="entry name" value="DNA_mismatch_repair_MutS_C"/>
</dbReference>
<dbReference type="NCBIfam" id="TIGR01070">
    <property type="entry name" value="mutS1"/>
    <property type="match status" value="1"/>
</dbReference>
<evidence type="ECO:0000256" key="7">
    <source>
        <dbReference type="HAMAP-Rule" id="MF_00096"/>
    </source>
</evidence>
<keyword evidence="6 7" id="KW-0234">DNA repair</keyword>
<dbReference type="GO" id="GO:0006298">
    <property type="term" value="P:mismatch repair"/>
    <property type="evidence" value="ECO:0007669"/>
    <property type="project" value="UniProtKB-UniRule"/>
</dbReference>
<name>A0A0L6W616_9FIRM</name>
<comment type="caution">
    <text evidence="11">The sequence shown here is derived from an EMBL/GenBank/DDBJ whole genome shotgun (WGS) entry which is preliminary data.</text>
</comment>
<accession>A0A0L6W616</accession>
<dbReference type="Pfam" id="PF05190">
    <property type="entry name" value="MutS_IV"/>
    <property type="match status" value="1"/>
</dbReference>
<dbReference type="SUPFAM" id="SSF53150">
    <property type="entry name" value="DNA repair protein MutS, domain II"/>
    <property type="match status" value="1"/>
</dbReference>
<dbReference type="Pfam" id="PF01624">
    <property type="entry name" value="MutS_I"/>
    <property type="match status" value="1"/>
</dbReference>
<dbReference type="InterPro" id="IPR017261">
    <property type="entry name" value="DNA_mismatch_repair_MutS/MSH"/>
</dbReference>
<dbReference type="AlphaFoldDB" id="A0A0L6W616"/>
<feature type="binding site" evidence="7">
    <location>
        <begin position="623"/>
        <end position="630"/>
    </location>
    <ligand>
        <name>ATP</name>
        <dbReference type="ChEBI" id="CHEBI:30616"/>
    </ligand>
</feature>
<dbReference type="SUPFAM" id="SSF48334">
    <property type="entry name" value="DNA repair protein MutS, domain III"/>
    <property type="match status" value="1"/>
</dbReference>
<dbReference type="HAMAP" id="MF_00096">
    <property type="entry name" value="MutS"/>
    <property type="match status" value="1"/>
</dbReference>
<dbReference type="RefSeq" id="WP_052216730.1">
    <property type="nucleotide sequence ID" value="NZ_LGTE01000002.1"/>
</dbReference>
<dbReference type="InterPro" id="IPR007861">
    <property type="entry name" value="DNA_mismatch_repair_MutS_clamp"/>
</dbReference>
<dbReference type="SUPFAM" id="SSF52540">
    <property type="entry name" value="P-loop containing nucleoside triphosphate hydrolases"/>
    <property type="match status" value="1"/>
</dbReference>
<keyword evidence="12" id="KW-1185">Reference proteome</keyword>
<dbReference type="FunFam" id="3.40.50.300:FF:001579">
    <property type="entry name" value="DNA mismatch repair protein MutS"/>
    <property type="match status" value="1"/>
</dbReference>
<dbReference type="InterPro" id="IPR036678">
    <property type="entry name" value="MutS_con_dom_sf"/>
</dbReference>
<dbReference type="PATRIC" id="fig|281456.6.peg.544"/>
<dbReference type="InterPro" id="IPR005748">
    <property type="entry name" value="DNA_mismatch_repair_MutS"/>
</dbReference>
<dbReference type="NCBIfam" id="NF003810">
    <property type="entry name" value="PRK05399.1"/>
    <property type="match status" value="1"/>
</dbReference>
<keyword evidence="2 7" id="KW-0547">Nucleotide-binding</keyword>
<keyword evidence="5 7" id="KW-0238">DNA-binding</keyword>
<evidence type="ECO:0000313" key="12">
    <source>
        <dbReference type="Proteomes" id="UP000037175"/>
    </source>
</evidence>
<dbReference type="Proteomes" id="UP000037175">
    <property type="component" value="Unassembled WGS sequence"/>
</dbReference>
<dbReference type="Pfam" id="PF00488">
    <property type="entry name" value="MutS_V"/>
    <property type="match status" value="1"/>
</dbReference>
<keyword evidence="3 7" id="KW-0227">DNA damage</keyword>
<sequence>MSSYTPMIQQYLEIKSQYPDAILFFRLGDFYEMFFEDAEKASKELEITLTARDGGNDKKVPMCGVPFHAATTYIAKLINKGYNVAICEQVEDPGAAKGIVKREVIRVITPGTVLEENMLDEKQNNFLIAVNKDDFGYGLAVADVSTGYFAVTELRGAKALNQLIDEISRLQPVECLIPDNLVKNMDLTTEILKQVKLSLHSYSSVHFSIKNATSTLLRHFATGSLEGFGCLEMSVGISCAGALMAFLAETQKNSLKHINKLIPYTTTSYMLLDPSTRRNLELTRTIRDSSRKGTLLWVLDYTQTAMGGRLLKTWLEQPLTDITAIETRLDTVEELVNNVFMRGDLQKLFTEVYDLERLAGRIAFGSANARDLIALKKSLQVLPKVKEILERAYSPGLIQLYRQLDILEDVASLIESAIDDNPPITLRDGGIIKKGYNEEIDRLRKASRDGKTWIAELERREKERTGIKSLKVGYNKVFGYYIEVTRANLDAVPDDYIRKQTLANAERFITPDLKEYESLILGAEEKITQLEYELFQAVREKISNSTARIQQAASIVAQLDVYIAFAEAAIRNNYTKPIINDDGIIKITDGRHPVVEKFMPEGSFVPNDTYLDCSGYRMDIITGPNMAGKSTYMRQVALIVLMAQIGSYVPASEARIGIVDRIFTRVGASDDLATGQSTFMVEMNEVANILNNATAKSLIILDEVGRGTSTFDGLSIAWAVAEYILDPEKIGAKTLFATHYHELTELADIYPGVQNHNIAVKEKGDDIIFLRKIIPGGADRSYGIQVARLAGLPGEVLGKAKEILRTLEVNEDAVKTKREVAAARKKCSDGNNVIQLRMFDEPAAGDAVAKEILSLDLLNLTPLEALNYLYKLQQKLRSSSGE</sequence>
<reference evidence="12" key="1">
    <citation type="submission" date="2015-07" db="EMBL/GenBank/DDBJ databases">
        <title>Complete Genome of Thermincola ferriacetica strain Z-0001T.</title>
        <authorList>
            <person name="Lusk B."/>
            <person name="Badalamenti J.P."/>
            <person name="Parameswaran P."/>
            <person name="Bond D.R."/>
            <person name="Torres C.I."/>
        </authorList>
    </citation>
    <scope>NUCLEOTIDE SEQUENCE [LARGE SCALE GENOMIC DNA]</scope>
    <source>
        <strain evidence="12">Z-0001</strain>
    </source>
</reference>
<evidence type="ECO:0000256" key="4">
    <source>
        <dbReference type="ARBA" id="ARBA00022840"/>
    </source>
</evidence>
<dbReference type="SMART" id="SM00534">
    <property type="entry name" value="MUTSac"/>
    <property type="match status" value="1"/>
</dbReference>
<comment type="similarity">
    <text evidence="1 7 9">Belongs to the DNA mismatch repair MutS family.</text>
</comment>
<evidence type="ECO:0000256" key="2">
    <source>
        <dbReference type="ARBA" id="ARBA00022741"/>
    </source>
</evidence>
<evidence type="ECO:0000256" key="3">
    <source>
        <dbReference type="ARBA" id="ARBA00022763"/>
    </source>
</evidence>
<dbReference type="GO" id="GO:0005524">
    <property type="term" value="F:ATP binding"/>
    <property type="evidence" value="ECO:0007669"/>
    <property type="project" value="UniProtKB-UniRule"/>
</dbReference>
<dbReference type="SUPFAM" id="SSF55271">
    <property type="entry name" value="DNA repair protein MutS, domain I"/>
    <property type="match status" value="1"/>
</dbReference>
<dbReference type="EMBL" id="LGTE01000002">
    <property type="protein sequence ID" value="KNZ70833.1"/>
    <property type="molecule type" value="Genomic_DNA"/>
</dbReference>
<dbReference type="GO" id="GO:0030983">
    <property type="term" value="F:mismatched DNA binding"/>
    <property type="evidence" value="ECO:0007669"/>
    <property type="project" value="InterPro"/>
</dbReference>
<dbReference type="Gene3D" id="3.40.50.300">
    <property type="entry name" value="P-loop containing nucleotide triphosphate hydrolases"/>
    <property type="match status" value="1"/>
</dbReference>
<keyword evidence="4 7" id="KW-0067">ATP-binding</keyword>
<evidence type="ECO:0000259" key="10">
    <source>
        <dbReference type="PROSITE" id="PS00486"/>
    </source>
</evidence>
<dbReference type="FunFam" id="3.40.1170.10:FF:000001">
    <property type="entry name" value="DNA mismatch repair protein MutS"/>
    <property type="match status" value="1"/>
</dbReference>
<dbReference type="InterPro" id="IPR016151">
    <property type="entry name" value="DNA_mismatch_repair_MutS_N"/>
</dbReference>
<dbReference type="InterPro" id="IPR045076">
    <property type="entry name" value="MutS"/>
</dbReference>
<dbReference type="PROSITE" id="PS00486">
    <property type="entry name" value="DNA_MISMATCH_REPAIR_2"/>
    <property type="match status" value="1"/>
</dbReference>
<dbReference type="GO" id="GO:0140664">
    <property type="term" value="F:ATP-dependent DNA damage sensor activity"/>
    <property type="evidence" value="ECO:0007669"/>
    <property type="project" value="InterPro"/>
</dbReference>
<dbReference type="FunFam" id="1.10.1420.10:FF:000007">
    <property type="entry name" value="DNA mismatch repair protein MutS"/>
    <property type="match status" value="1"/>
</dbReference>
<dbReference type="Pfam" id="PF05192">
    <property type="entry name" value="MutS_III"/>
    <property type="match status" value="1"/>
</dbReference>
<protein>
    <recommendedName>
        <fullName evidence="7 8">DNA mismatch repair protein MutS</fullName>
    </recommendedName>
</protein>
<evidence type="ECO:0000313" key="11">
    <source>
        <dbReference type="EMBL" id="KNZ70833.1"/>
    </source>
</evidence>
<evidence type="ECO:0000256" key="1">
    <source>
        <dbReference type="ARBA" id="ARBA00006271"/>
    </source>
</evidence>
<dbReference type="Gene3D" id="3.40.1170.10">
    <property type="entry name" value="DNA repair protein MutS, domain I"/>
    <property type="match status" value="1"/>
</dbReference>
<dbReference type="Gene3D" id="1.10.1420.10">
    <property type="match status" value="2"/>
</dbReference>
<dbReference type="PANTHER" id="PTHR11361:SF34">
    <property type="entry name" value="DNA MISMATCH REPAIR PROTEIN MSH1, MITOCHONDRIAL"/>
    <property type="match status" value="1"/>
</dbReference>
<organism evidence="11 12">
    <name type="scientific">Thermincola ferriacetica</name>
    <dbReference type="NCBI Taxonomy" id="281456"/>
    <lineage>
        <taxon>Bacteria</taxon>
        <taxon>Bacillati</taxon>
        <taxon>Bacillota</taxon>
        <taxon>Clostridia</taxon>
        <taxon>Eubacteriales</taxon>
        <taxon>Thermincolaceae</taxon>
        <taxon>Thermincola</taxon>
    </lineage>
</organism>
<evidence type="ECO:0000256" key="9">
    <source>
        <dbReference type="RuleBase" id="RU003756"/>
    </source>
</evidence>
<gene>
    <name evidence="7" type="primary">mutS</name>
    <name evidence="11" type="ORF">Tfer_0513</name>
</gene>
<dbReference type="InterPro" id="IPR036187">
    <property type="entry name" value="DNA_mismatch_repair_MutS_sf"/>
</dbReference>
<dbReference type="InterPro" id="IPR007860">
    <property type="entry name" value="DNA_mmatch_repair_MutS_con_dom"/>
</dbReference>
<dbReference type="GO" id="GO:0003684">
    <property type="term" value="F:damaged DNA binding"/>
    <property type="evidence" value="ECO:0007669"/>
    <property type="project" value="UniProtKB-UniRule"/>
</dbReference>
<dbReference type="CDD" id="cd03284">
    <property type="entry name" value="ABC_MutS1"/>
    <property type="match status" value="1"/>
</dbReference>
<evidence type="ECO:0000256" key="6">
    <source>
        <dbReference type="ARBA" id="ARBA00023204"/>
    </source>
</evidence>
<dbReference type="InterPro" id="IPR007696">
    <property type="entry name" value="DNA_mismatch_repair_MutS_core"/>
</dbReference>
<dbReference type="PANTHER" id="PTHR11361">
    <property type="entry name" value="DNA MISMATCH REPAIR PROTEIN MUTS FAMILY MEMBER"/>
    <property type="match status" value="1"/>
</dbReference>
<dbReference type="Pfam" id="PF05188">
    <property type="entry name" value="MutS_II"/>
    <property type="match status" value="1"/>
</dbReference>
<dbReference type="SMART" id="SM00533">
    <property type="entry name" value="MUTSd"/>
    <property type="match status" value="1"/>
</dbReference>
<evidence type="ECO:0000256" key="5">
    <source>
        <dbReference type="ARBA" id="ARBA00023125"/>
    </source>
</evidence>
<dbReference type="InterPro" id="IPR007695">
    <property type="entry name" value="DNA_mismatch_repair_MutS-lik_N"/>
</dbReference>
<comment type="function">
    <text evidence="7">This protein is involved in the repair of mismatches in DNA. It is possible that it carries out the mismatch recognition step. This protein has a weak ATPase activity.</text>
</comment>
<feature type="domain" description="DNA mismatch repair proteins mutS family" evidence="10">
    <location>
        <begin position="697"/>
        <end position="713"/>
    </location>
</feature>
<evidence type="ECO:0000256" key="8">
    <source>
        <dbReference type="NCBIfam" id="TIGR01070"/>
    </source>
</evidence>